<name>A0A1H0KI75_9HYPH</name>
<accession>A0A1H0KI75</accession>
<evidence type="ECO:0000313" key="1">
    <source>
        <dbReference type="EMBL" id="SDO55678.1"/>
    </source>
</evidence>
<dbReference type="RefSeq" id="WP_167627803.1">
    <property type="nucleotide sequence ID" value="NZ_FNHS01000027.1"/>
</dbReference>
<dbReference type="AlphaFoldDB" id="A0A1H0KI75"/>
<keyword evidence="2" id="KW-1185">Reference proteome</keyword>
<sequence>MVAPEAAWKVAHEAEIAAWNAVFETRPTTLPGFVAVVRHAQQWASDYYGIDECLDADDIMAKIAADAERVMWAALDKRGDDRPNLSKVPAAELAAMSFEPVNRSTTPCPVPSREDWVRDADTALPWLRLGWLYLSLNRDELADALLAEDDQQADDFGRNLNIAARNFDQLARFARAVLDRRMVGIAALAVREGAPDDIGGA</sequence>
<proteinExistence type="predicted"/>
<evidence type="ECO:0000313" key="2">
    <source>
        <dbReference type="Proteomes" id="UP000198704"/>
    </source>
</evidence>
<gene>
    <name evidence="1" type="ORF">SAMN05216360_12727</name>
</gene>
<dbReference type="EMBL" id="FNHS01000027">
    <property type="protein sequence ID" value="SDO55678.1"/>
    <property type="molecule type" value="Genomic_DNA"/>
</dbReference>
<reference evidence="2" key="1">
    <citation type="submission" date="2016-10" db="EMBL/GenBank/DDBJ databases">
        <authorList>
            <person name="Varghese N."/>
            <person name="Submissions S."/>
        </authorList>
    </citation>
    <scope>NUCLEOTIDE SEQUENCE [LARGE SCALE GENOMIC DNA]</scope>
    <source>
        <strain evidence="2">BL47</strain>
    </source>
</reference>
<dbReference type="Proteomes" id="UP000198704">
    <property type="component" value="Unassembled WGS sequence"/>
</dbReference>
<protein>
    <submittedName>
        <fullName evidence="1">Uncharacterized protein</fullName>
    </submittedName>
</protein>
<organism evidence="1 2">
    <name type="scientific">Methylobacterium phyllostachyos</name>
    <dbReference type="NCBI Taxonomy" id="582672"/>
    <lineage>
        <taxon>Bacteria</taxon>
        <taxon>Pseudomonadati</taxon>
        <taxon>Pseudomonadota</taxon>
        <taxon>Alphaproteobacteria</taxon>
        <taxon>Hyphomicrobiales</taxon>
        <taxon>Methylobacteriaceae</taxon>
        <taxon>Methylobacterium</taxon>
    </lineage>
</organism>